<keyword evidence="2" id="KW-1003">Cell membrane</keyword>
<protein>
    <recommendedName>
        <fullName evidence="9">C4-dicarboxylate ABC transporter</fullName>
    </recommendedName>
</protein>
<feature type="transmembrane region" description="Helical" evidence="6">
    <location>
        <begin position="206"/>
        <end position="225"/>
    </location>
</feature>
<dbReference type="InterPro" id="IPR051679">
    <property type="entry name" value="DASS-Related_Transporters"/>
</dbReference>
<keyword evidence="4 6" id="KW-1133">Transmembrane helix</keyword>
<evidence type="ECO:0008006" key="9">
    <source>
        <dbReference type="Google" id="ProtNLM"/>
    </source>
</evidence>
<feature type="transmembrane region" description="Helical" evidence="6">
    <location>
        <begin position="152"/>
        <end position="172"/>
    </location>
</feature>
<reference evidence="7 8" key="1">
    <citation type="submission" date="2016-12" db="EMBL/GenBank/DDBJ databases">
        <title>Trade-off between light-utilization and light-protection in marine flavobacteria.</title>
        <authorList>
            <person name="Kumagai Y."/>
            <person name="Yoshizawa S."/>
            <person name="Kogure K."/>
            <person name="Iwasaki W."/>
        </authorList>
    </citation>
    <scope>NUCLEOTIDE SEQUENCE [LARGE SCALE GENOMIC DNA]</scope>
    <source>
        <strain evidence="7 8">ATCC 43844</strain>
    </source>
</reference>
<evidence type="ECO:0000256" key="3">
    <source>
        <dbReference type="ARBA" id="ARBA00022692"/>
    </source>
</evidence>
<evidence type="ECO:0000313" key="8">
    <source>
        <dbReference type="Proteomes" id="UP000239068"/>
    </source>
</evidence>
<sequence length="498" mass="54747">MKKIKFPSAQTVLLIIAAFVALLTWCIPAGQYDRLAYNKDDNSFVKTSEDESIILEASQKTLDDLEIKIPLEKFTSGAIYKAISIPRTYQKLEARPQGLASFILAPLKGIIQVADIIILVLFIGGLVAIVNYTGAFEAGISRLSILLKGKEYILIIVVTTLIALGGTTFGLAEETIAFYPILIPIFIAAKYDAIVALACIYIGSSIGVMVSIINPFSTIIASNSAGINWTSGIEGRVFLLITGLIICILYIIRYAQKVKKDPSKSIIFDQKESIEKRFSFQNSSETFNFTLQLKLVLAIFILCFVIMVYGISNLDWWFIEMTGVFFVGALLIGFLCRINETVFVDTFIIGANELLSVAFIIGLARGVTILMEDGLISDTLLYYSSSFTNGMNKGLFINSMLFVYSGLSFFIPSSSGMAVLTMPIMSPLADTVSIGREHVVNTYLLGMGLFNFINPTGLILASLAIVKVGYNKWLKFVIPLILILTLVSMIFLTISVYL</sequence>
<evidence type="ECO:0000256" key="1">
    <source>
        <dbReference type="ARBA" id="ARBA00004651"/>
    </source>
</evidence>
<feature type="transmembrane region" description="Helical" evidence="6">
    <location>
        <begin position="401"/>
        <end position="422"/>
    </location>
</feature>
<dbReference type="OrthoDB" id="255482at2"/>
<feature type="transmembrane region" description="Helical" evidence="6">
    <location>
        <begin position="109"/>
        <end position="132"/>
    </location>
</feature>
<feature type="transmembrane region" description="Helical" evidence="6">
    <location>
        <begin position="291"/>
        <end position="311"/>
    </location>
</feature>
<keyword evidence="3 6" id="KW-0812">Transmembrane</keyword>
<feature type="transmembrane region" description="Helical" evidence="6">
    <location>
        <begin position="317"/>
        <end position="335"/>
    </location>
</feature>
<dbReference type="GO" id="GO:0005886">
    <property type="term" value="C:plasma membrane"/>
    <property type="evidence" value="ECO:0007669"/>
    <property type="project" value="UniProtKB-SubCell"/>
</dbReference>
<dbReference type="InterPro" id="IPR018385">
    <property type="entry name" value="C4_dicarb_anaerob_car-like"/>
</dbReference>
<evidence type="ECO:0000256" key="5">
    <source>
        <dbReference type="ARBA" id="ARBA00023136"/>
    </source>
</evidence>
<evidence type="ECO:0000256" key="2">
    <source>
        <dbReference type="ARBA" id="ARBA00022475"/>
    </source>
</evidence>
<evidence type="ECO:0000256" key="6">
    <source>
        <dbReference type="SAM" id="Phobius"/>
    </source>
</evidence>
<proteinExistence type="predicted"/>
<evidence type="ECO:0000313" key="7">
    <source>
        <dbReference type="EMBL" id="PQJ81564.1"/>
    </source>
</evidence>
<name>A0A2S7WVD9_9FLAO</name>
<dbReference type="RefSeq" id="WP_105020138.1">
    <property type="nucleotide sequence ID" value="NZ_MSCM01000001.1"/>
</dbReference>
<dbReference type="AlphaFoldDB" id="A0A2S7WVD9"/>
<dbReference type="EMBL" id="MSCM01000001">
    <property type="protein sequence ID" value="PQJ81564.1"/>
    <property type="molecule type" value="Genomic_DNA"/>
</dbReference>
<feature type="transmembrane region" description="Helical" evidence="6">
    <location>
        <begin position="443"/>
        <end position="470"/>
    </location>
</feature>
<keyword evidence="8" id="KW-1185">Reference proteome</keyword>
<dbReference type="PANTHER" id="PTHR43652:SF6">
    <property type="entry name" value="ARGININE REPRESSOR"/>
    <property type="match status" value="1"/>
</dbReference>
<feature type="transmembrane region" description="Helical" evidence="6">
    <location>
        <begin position="476"/>
        <end position="497"/>
    </location>
</feature>
<accession>A0A2S7WVD9</accession>
<evidence type="ECO:0000256" key="4">
    <source>
        <dbReference type="ARBA" id="ARBA00022989"/>
    </source>
</evidence>
<feature type="transmembrane region" description="Helical" evidence="6">
    <location>
        <begin position="237"/>
        <end position="255"/>
    </location>
</feature>
<comment type="subcellular location">
    <subcellularLocation>
        <location evidence="1">Cell membrane</location>
        <topology evidence="1">Multi-pass membrane protein</topology>
    </subcellularLocation>
</comment>
<dbReference type="Pfam" id="PF03606">
    <property type="entry name" value="DcuC"/>
    <property type="match status" value="1"/>
</dbReference>
<gene>
    <name evidence="7" type="ORF">BTO16_02815</name>
</gene>
<organism evidence="7 8">
    <name type="scientific">Polaribacter glomeratus</name>
    <dbReference type="NCBI Taxonomy" id="102"/>
    <lineage>
        <taxon>Bacteria</taxon>
        <taxon>Pseudomonadati</taxon>
        <taxon>Bacteroidota</taxon>
        <taxon>Flavobacteriia</taxon>
        <taxon>Flavobacteriales</taxon>
        <taxon>Flavobacteriaceae</taxon>
    </lineage>
</organism>
<dbReference type="Proteomes" id="UP000239068">
    <property type="component" value="Unassembled WGS sequence"/>
</dbReference>
<keyword evidence="5 6" id="KW-0472">Membrane</keyword>
<dbReference type="PANTHER" id="PTHR43652">
    <property type="entry name" value="BASIC AMINO ACID ANTIPORTER YFCC-RELATED"/>
    <property type="match status" value="1"/>
</dbReference>
<comment type="caution">
    <text evidence="7">The sequence shown here is derived from an EMBL/GenBank/DDBJ whole genome shotgun (WGS) entry which is preliminary data.</text>
</comment>
<feature type="transmembrane region" description="Helical" evidence="6">
    <location>
        <begin position="178"/>
        <end position="199"/>
    </location>
</feature>